<name>A0A9N9LCV1_9HELO</name>
<accession>A0A9N9LCV1</accession>
<dbReference type="AlphaFoldDB" id="A0A9N9LCV1"/>
<feature type="chain" id="PRO_5040233976" evidence="2">
    <location>
        <begin position="19"/>
        <end position="618"/>
    </location>
</feature>
<evidence type="ECO:0000256" key="2">
    <source>
        <dbReference type="SAM" id="SignalP"/>
    </source>
</evidence>
<sequence length="618" mass="64578">MFVYSLLLLVGQLSLVAAQALPFTFTGFIESASPNSGSAANRGGTVKISGYTITIPDNLLVEFPAAIVPFAEFSEGNKPGQNEVTVTGNVVNDNFIAGQMTYNQVDAAFASGVIKSLGFDGSIVIENGPTLRINDPNAKYSAGFDSIPLFTADDENPSITSFSGFPVCVPRSANDPKCPSANRPPAGSRVISDALHMAPLKVGDYIEYSGIQFGGQTIVYNLVANIDITTSGSQPGFIRVEDAIIGVANADPNVEAARAKFTGLASRSDLLVRIFAIDEDPCTGEVVDRLLTTTTPDGAARNKWKVEIARGTNIGLYTRNYRIKIGDTTTQTTDGILAGQYVQPVTEWIFPELVTPGGAPPPNDFSNIGPLANGFGFVDGVLFGQLKPWPGSNAPVPAKTNCQPPSATTSTAPTSTDPIQIKADAGADVKALGGVSLLLTAKQTGDNVPDSSLTYAWTQLPGSPTVTLTNANTANARITLPKLSGASVPRTFQVVITHTPSGTKTNDTVIITSFAPSNNVFDHPVIDSLTWASRQSGSATAAAHSDLVDATATMTIRFSSETTERQMTRGVVGEGVVSYSFPAVGARITIPRYTSATIRSYLGGAAVGGPVVVSSNVG</sequence>
<dbReference type="Gene3D" id="2.60.40.10">
    <property type="entry name" value="Immunoglobulins"/>
    <property type="match status" value="1"/>
</dbReference>
<evidence type="ECO:0000313" key="4">
    <source>
        <dbReference type="Proteomes" id="UP000701801"/>
    </source>
</evidence>
<feature type="region of interest" description="Disordered" evidence="1">
    <location>
        <begin position="394"/>
        <end position="418"/>
    </location>
</feature>
<keyword evidence="2" id="KW-0732">Signal</keyword>
<organism evidence="3 4">
    <name type="scientific">Hymenoscyphus albidus</name>
    <dbReference type="NCBI Taxonomy" id="595503"/>
    <lineage>
        <taxon>Eukaryota</taxon>
        <taxon>Fungi</taxon>
        <taxon>Dikarya</taxon>
        <taxon>Ascomycota</taxon>
        <taxon>Pezizomycotina</taxon>
        <taxon>Leotiomycetes</taxon>
        <taxon>Helotiales</taxon>
        <taxon>Helotiaceae</taxon>
        <taxon>Hymenoscyphus</taxon>
    </lineage>
</organism>
<protein>
    <submittedName>
        <fullName evidence="3">Uncharacterized protein</fullName>
    </submittedName>
</protein>
<keyword evidence="4" id="KW-1185">Reference proteome</keyword>
<evidence type="ECO:0000256" key="1">
    <source>
        <dbReference type="SAM" id="MobiDB-lite"/>
    </source>
</evidence>
<reference evidence="3" key="1">
    <citation type="submission" date="2021-07" db="EMBL/GenBank/DDBJ databases">
        <authorList>
            <person name="Durling M."/>
        </authorList>
    </citation>
    <scope>NUCLEOTIDE SEQUENCE</scope>
</reference>
<dbReference type="InterPro" id="IPR013783">
    <property type="entry name" value="Ig-like_fold"/>
</dbReference>
<comment type="caution">
    <text evidence="3">The sequence shown here is derived from an EMBL/GenBank/DDBJ whole genome shotgun (WGS) entry which is preliminary data.</text>
</comment>
<feature type="signal peptide" evidence="2">
    <location>
        <begin position="1"/>
        <end position="18"/>
    </location>
</feature>
<evidence type="ECO:0000313" key="3">
    <source>
        <dbReference type="EMBL" id="CAG8972965.1"/>
    </source>
</evidence>
<proteinExistence type="predicted"/>
<dbReference type="OrthoDB" id="2129641at2759"/>
<dbReference type="Proteomes" id="UP000701801">
    <property type="component" value="Unassembled WGS sequence"/>
</dbReference>
<feature type="compositionally biased region" description="Low complexity" evidence="1">
    <location>
        <begin position="404"/>
        <end position="416"/>
    </location>
</feature>
<dbReference type="EMBL" id="CAJVRM010000058">
    <property type="protein sequence ID" value="CAG8972965.1"/>
    <property type="molecule type" value="Genomic_DNA"/>
</dbReference>
<gene>
    <name evidence="3" type="ORF">HYALB_00008325</name>
</gene>